<dbReference type="GO" id="GO:0006633">
    <property type="term" value="P:fatty acid biosynthetic process"/>
    <property type="evidence" value="ECO:0007669"/>
    <property type="project" value="UniProtKB-KW"/>
</dbReference>
<evidence type="ECO:0000256" key="2">
    <source>
        <dbReference type="ARBA" id="ARBA00009295"/>
    </source>
</evidence>
<organism evidence="15 16">
    <name type="scientific">Heterodera schachtii</name>
    <name type="common">Sugarbeet cyst nematode worm</name>
    <name type="synonym">Tylenchus schachtii</name>
    <dbReference type="NCBI Taxonomy" id="97005"/>
    <lineage>
        <taxon>Eukaryota</taxon>
        <taxon>Metazoa</taxon>
        <taxon>Ecdysozoa</taxon>
        <taxon>Nematoda</taxon>
        <taxon>Chromadorea</taxon>
        <taxon>Rhabditida</taxon>
        <taxon>Tylenchina</taxon>
        <taxon>Tylenchomorpha</taxon>
        <taxon>Tylenchoidea</taxon>
        <taxon>Heteroderidae</taxon>
        <taxon>Heteroderinae</taxon>
        <taxon>Heterodera</taxon>
    </lineage>
</organism>
<keyword evidence="6 13" id="KW-1133">Transmembrane helix</keyword>
<comment type="similarity">
    <text evidence="2 12">Belongs to the fatty acid desaturase type 1 family.</text>
</comment>
<evidence type="ECO:0000313" key="15">
    <source>
        <dbReference type="EMBL" id="KAL3070791.1"/>
    </source>
</evidence>
<dbReference type="PRINTS" id="PR00075">
    <property type="entry name" value="FACDDSATRASE"/>
</dbReference>
<dbReference type="InterPro" id="IPR015876">
    <property type="entry name" value="Acyl-CoA_DS"/>
</dbReference>
<gene>
    <name evidence="15" type="ORF">niasHS_016657</name>
</gene>
<name>A0ABD2HV66_HETSC</name>
<comment type="cofactor">
    <cofactor evidence="12">
        <name>Fe(2+)</name>
        <dbReference type="ChEBI" id="CHEBI:29033"/>
    </cofactor>
</comment>
<comment type="subcellular location">
    <subcellularLocation>
        <location evidence="1">Membrane</location>
        <topology evidence="1">Multi-pass membrane protein</topology>
    </subcellularLocation>
</comment>
<keyword evidence="8" id="KW-0408">Iron</keyword>
<sequence length="346" mass="40201">MAIITLTPQQQKSHNDNFDVISVPVEVIKSQFLAADLKESVRLREEAKKQPFKAEIVWRNVLFFVLLHLGAFVGLCQLITFSVKWATIGWCVFLWYISGAGITAGAHRLWSHKAYKARFPLRFLLVIMNCVAFQNDVIEWSRDHRCHHKWTDTDADPHNINRGFFFAHMGWLLLKKHPQVKAKGSTLDLSDLTSDPLLAFQRKFYLPLVLLFCFLLPVFIPVLLWHESASVAFYTASLFRYTFTLHSTWLINSVAHIVGYRPYDVSISSTESVWTTVLAGGEGGHNYHHTFPQDYRTSEMRTLFNMTKSFIDFFQRIGWAYDLRTVSEESIERQKAKQFDKIRKMK</sequence>
<evidence type="ECO:0000256" key="1">
    <source>
        <dbReference type="ARBA" id="ARBA00004141"/>
    </source>
</evidence>
<dbReference type="CDD" id="cd03505">
    <property type="entry name" value="Delta9-FADS-like"/>
    <property type="match status" value="1"/>
</dbReference>
<feature type="transmembrane region" description="Helical" evidence="13">
    <location>
        <begin position="57"/>
        <end position="81"/>
    </location>
</feature>
<evidence type="ECO:0000256" key="7">
    <source>
        <dbReference type="ARBA" id="ARBA00023002"/>
    </source>
</evidence>
<keyword evidence="3 12" id="KW-0444">Lipid biosynthesis</keyword>
<keyword evidence="10 13" id="KW-0472">Membrane</keyword>
<protein>
    <recommendedName>
        <fullName evidence="14">Fatty acid desaturase domain-containing protein</fullName>
    </recommendedName>
</protein>
<proteinExistence type="inferred from homology"/>
<evidence type="ECO:0000256" key="9">
    <source>
        <dbReference type="ARBA" id="ARBA00023098"/>
    </source>
</evidence>
<dbReference type="PANTHER" id="PTHR11351">
    <property type="entry name" value="ACYL-COA DESATURASE"/>
    <property type="match status" value="1"/>
</dbReference>
<dbReference type="AlphaFoldDB" id="A0ABD2HV66"/>
<keyword evidence="5" id="KW-0276">Fatty acid metabolism</keyword>
<evidence type="ECO:0000256" key="4">
    <source>
        <dbReference type="ARBA" id="ARBA00022692"/>
    </source>
</evidence>
<feature type="transmembrane region" description="Helical" evidence="13">
    <location>
        <begin position="204"/>
        <end position="225"/>
    </location>
</feature>
<evidence type="ECO:0000256" key="3">
    <source>
        <dbReference type="ARBA" id="ARBA00022516"/>
    </source>
</evidence>
<keyword evidence="9" id="KW-0443">Lipid metabolism</keyword>
<accession>A0ABD2HV66</accession>
<evidence type="ECO:0000256" key="11">
    <source>
        <dbReference type="ARBA" id="ARBA00023160"/>
    </source>
</evidence>
<dbReference type="GO" id="GO:0016717">
    <property type="term" value="F:oxidoreductase activity, acting on paired donors, with oxidation of a pair of donors resulting in the reduction of molecular oxygen to two molecules of water"/>
    <property type="evidence" value="ECO:0007669"/>
    <property type="project" value="UniProtKB-ARBA"/>
</dbReference>
<dbReference type="Proteomes" id="UP001620645">
    <property type="component" value="Unassembled WGS sequence"/>
</dbReference>
<evidence type="ECO:0000259" key="14">
    <source>
        <dbReference type="Pfam" id="PF00487"/>
    </source>
</evidence>
<keyword evidence="4 12" id="KW-0812">Transmembrane</keyword>
<dbReference type="GO" id="GO:0016020">
    <property type="term" value="C:membrane"/>
    <property type="evidence" value="ECO:0007669"/>
    <property type="project" value="UniProtKB-SubCell"/>
</dbReference>
<keyword evidence="7 12" id="KW-0560">Oxidoreductase</keyword>
<keyword evidence="11 12" id="KW-0275">Fatty acid biosynthesis</keyword>
<evidence type="ECO:0000313" key="16">
    <source>
        <dbReference type="Proteomes" id="UP001620645"/>
    </source>
</evidence>
<comment type="caution">
    <text evidence="15">The sequence shown here is derived from an EMBL/GenBank/DDBJ whole genome shotgun (WGS) entry which is preliminary data.</text>
</comment>
<evidence type="ECO:0000256" key="6">
    <source>
        <dbReference type="ARBA" id="ARBA00022989"/>
    </source>
</evidence>
<evidence type="ECO:0000256" key="8">
    <source>
        <dbReference type="ARBA" id="ARBA00023004"/>
    </source>
</evidence>
<feature type="transmembrane region" description="Helical" evidence="13">
    <location>
        <begin position="87"/>
        <end position="110"/>
    </location>
</feature>
<evidence type="ECO:0000256" key="13">
    <source>
        <dbReference type="SAM" id="Phobius"/>
    </source>
</evidence>
<feature type="domain" description="Fatty acid desaturase" evidence="14">
    <location>
        <begin position="86"/>
        <end position="302"/>
    </location>
</feature>
<dbReference type="InterPro" id="IPR005804">
    <property type="entry name" value="FA_desaturase_dom"/>
</dbReference>
<dbReference type="EMBL" id="JBICCN010000405">
    <property type="protein sequence ID" value="KAL3070791.1"/>
    <property type="molecule type" value="Genomic_DNA"/>
</dbReference>
<evidence type="ECO:0000256" key="5">
    <source>
        <dbReference type="ARBA" id="ARBA00022832"/>
    </source>
</evidence>
<evidence type="ECO:0000256" key="10">
    <source>
        <dbReference type="ARBA" id="ARBA00023136"/>
    </source>
</evidence>
<comment type="domain">
    <text evidence="12">The histidine box domains are involved in binding the catalytic metal ions.</text>
</comment>
<dbReference type="PANTHER" id="PTHR11351:SF31">
    <property type="entry name" value="DESATURASE 1, ISOFORM A-RELATED"/>
    <property type="match status" value="1"/>
</dbReference>
<dbReference type="Pfam" id="PF00487">
    <property type="entry name" value="FA_desaturase"/>
    <property type="match status" value="1"/>
</dbReference>
<reference evidence="15 16" key="1">
    <citation type="submission" date="2024-10" db="EMBL/GenBank/DDBJ databases">
        <authorList>
            <person name="Kim D."/>
        </authorList>
    </citation>
    <scope>NUCLEOTIDE SEQUENCE [LARGE SCALE GENOMIC DNA]</scope>
    <source>
        <strain evidence="15">Taebaek</strain>
    </source>
</reference>
<keyword evidence="16" id="KW-1185">Reference proteome</keyword>
<evidence type="ECO:0000256" key="12">
    <source>
        <dbReference type="RuleBase" id="RU000581"/>
    </source>
</evidence>